<reference evidence="1" key="1">
    <citation type="submission" date="2014-04" db="EMBL/GenBank/DDBJ databases">
        <authorList>
            <person name="Harrison E."/>
        </authorList>
    </citation>
    <scope>NUCLEOTIDE SEQUENCE</scope>
    <source>
        <strain evidence="1">6115</strain>
    </source>
</reference>
<sequence>MLNYKRRIFFRKILSLPLVCYLVGVKTTNAEGLNNSKLVDEKKDPENIYSKISNEGKVPASLIESEMQINLQRWMNNGVITPNMFYNKFDKDWHPAFLKASHAARKLALPVTLLPTTYTFLTSIDLTMFSYGFNCVGDRNNKVVLKAIGNKENSLVFVKFQNVDRRRVGGFLIDANQLYDVAFDTSWTINGGPSLMLVWEKIQIQGWRKIGWIANNNNDVWNKNITILGSSTESSGISYFNHSPGGPVSFEGCSFSGGRVKITAQHISASFCVFRGIEIKQGGSSWNVFSSIGCHFFKDHKFNSCFIISGTVQGFTVTGGLVEPTDGGTVLLGVDDAVNNSGAFIFQGVRISSYNKFKPAILAGGVLRNDYGKNVIKITGGIIELSTLEPSELAWVDILTLDSVLVNQEKPLVMSRNLSKVNWSYSDSYVENVIVPSKKSSSCFVRNYNLKLSSSSSDFGIIEFLDLSKTRYSHGVLNIVYEDCAGFAEFSYKRVNDEVTVTENGSYFPEAERNVHIAILKQSISVRNSRQNNSNNNSWVIFVTFSGYLDYLP</sequence>
<dbReference type="EMBL" id="AB924586">
    <property type="protein sequence ID" value="BAT23922.1"/>
    <property type="molecule type" value="Genomic_DNA"/>
</dbReference>
<name>A0A0P0YRT1_9ENTR</name>
<organism evidence="1">
    <name type="scientific">Klebsiella sp. 6115</name>
    <dbReference type="NCBI Taxonomy" id="1497823"/>
    <lineage>
        <taxon>Bacteria</taxon>
        <taxon>Pseudomonadati</taxon>
        <taxon>Pseudomonadota</taxon>
        <taxon>Gammaproteobacteria</taxon>
        <taxon>Enterobacterales</taxon>
        <taxon>Enterobacteriaceae</taxon>
        <taxon>Klebsiella/Raoultella group</taxon>
        <taxon>Klebsiella</taxon>
    </lineage>
</organism>
<accession>A0A0P0YRT1</accession>
<proteinExistence type="predicted"/>
<evidence type="ECO:0000313" key="1">
    <source>
        <dbReference type="EMBL" id="BAT23922.1"/>
    </source>
</evidence>
<dbReference type="AlphaFoldDB" id="A0A0P0YRT1"/>
<reference evidence="1" key="2">
    <citation type="journal article" date="2015" name="Sci. Rep.">
        <title>Genetic analysis of capsular polysaccharide synthesis gene clusters in 79 capsular types of Klebsiella spp.</title>
        <authorList>
            <person name="Pan Y.J."/>
            <person name="Lin T.L."/>
            <person name="Chen C.T."/>
            <person name="Chen Y.Y."/>
            <person name="Hsieh P.F."/>
            <person name="Hsu C.R."/>
            <person name="Wu M.C."/>
            <person name="Wang J.T."/>
        </authorList>
    </citation>
    <scope>NUCLEOTIDE SEQUENCE</scope>
    <source>
        <strain evidence="1">6115</strain>
    </source>
</reference>
<protein>
    <submittedName>
        <fullName evidence="1">Membrane protein</fullName>
    </submittedName>
</protein>